<dbReference type="SMART" id="SM00862">
    <property type="entry name" value="Trans_reg_C"/>
    <property type="match status" value="1"/>
</dbReference>
<evidence type="ECO:0000256" key="4">
    <source>
        <dbReference type="ARBA" id="ARBA00023163"/>
    </source>
</evidence>
<dbReference type="InterPro" id="IPR001867">
    <property type="entry name" value="OmpR/PhoB-type_DNA-bd"/>
</dbReference>
<gene>
    <name evidence="10" type="ORF">SAMN02745163_04013</name>
</gene>
<dbReference type="SUPFAM" id="SSF52172">
    <property type="entry name" value="CheY-like"/>
    <property type="match status" value="1"/>
</dbReference>
<dbReference type="CDD" id="cd00383">
    <property type="entry name" value="trans_reg_C"/>
    <property type="match status" value="1"/>
</dbReference>
<evidence type="ECO:0000259" key="8">
    <source>
        <dbReference type="PROSITE" id="PS50110"/>
    </source>
</evidence>
<dbReference type="Proteomes" id="UP000184310">
    <property type="component" value="Unassembled WGS sequence"/>
</dbReference>
<dbReference type="Pfam" id="PF00072">
    <property type="entry name" value="Response_reg"/>
    <property type="match status" value="1"/>
</dbReference>
<evidence type="ECO:0000256" key="7">
    <source>
        <dbReference type="PROSITE-ProRule" id="PRU01091"/>
    </source>
</evidence>
<dbReference type="GO" id="GO:0000976">
    <property type="term" value="F:transcription cis-regulatory region binding"/>
    <property type="evidence" value="ECO:0007669"/>
    <property type="project" value="TreeGrafter"/>
</dbReference>
<dbReference type="Pfam" id="PF00486">
    <property type="entry name" value="Trans_reg_C"/>
    <property type="match status" value="1"/>
</dbReference>
<dbReference type="GO" id="GO:0005829">
    <property type="term" value="C:cytosol"/>
    <property type="evidence" value="ECO:0007669"/>
    <property type="project" value="TreeGrafter"/>
</dbReference>
<evidence type="ECO:0000256" key="3">
    <source>
        <dbReference type="ARBA" id="ARBA00023125"/>
    </source>
</evidence>
<dbReference type="Gene3D" id="1.10.10.10">
    <property type="entry name" value="Winged helix-like DNA-binding domain superfamily/Winged helix DNA-binding domain"/>
    <property type="match status" value="1"/>
</dbReference>
<evidence type="ECO:0000313" key="10">
    <source>
        <dbReference type="EMBL" id="SHK55456.1"/>
    </source>
</evidence>
<dbReference type="OrthoDB" id="9803564at2"/>
<proteinExistence type="predicted"/>
<dbReference type="InterPro" id="IPR001789">
    <property type="entry name" value="Sig_transdc_resp-reg_receiver"/>
</dbReference>
<keyword evidence="3 7" id="KW-0238">DNA-binding</keyword>
<evidence type="ECO:0000313" key="11">
    <source>
        <dbReference type="Proteomes" id="UP000184310"/>
    </source>
</evidence>
<dbReference type="InterPro" id="IPR011006">
    <property type="entry name" value="CheY-like_superfamily"/>
</dbReference>
<comment type="function">
    <text evidence="5">May play the central regulatory role in sporulation. It may be an element of the effector pathway responsible for the activation of sporulation genes in response to nutritional stress. Spo0A may act in concert with spo0H (a sigma factor) to control the expression of some genes that are critical to the sporulation process.</text>
</comment>
<dbReference type="Gene3D" id="3.40.50.2300">
    <property type="match status" value="1"/>
</dbReference>
<feature type="DNA-binding region" description="OmpR/PhoB-type" evidence="7">
    <location>
        <begin position="125"/>
        <end position="225"/>
    </location>
</feature>
<keyword evidence="11" id="KW-1185">Reference proteome</keyword>
<evidence type="ECO:0000259" key="9">
    <source>
        <dbReference type="PROSITE" id="PS51755"/>
    </source>
</evidence>
<dbReference type="PANTHER" id="PTHR48111">
    <property type="entry name" value="REGULATOR OF RPOS"/>
    <property type="match status" value="1"/>
</dbReference>
<evidence type="ECO:0000256" key="1">
    <source>
        <dbReference type="ARBA" id="ARBA00018672"/>
    </source>
</evidence>
<dbReference type="AlphaFoldDB" id="A0A1M6TF42"/>
<dbReference type="RefSeq" id="WP_072992424.1">
    <property type="nucleotide sequence ID" value="NZ_FQZB01000020.1"/>
</dbReference>
<dbReference type="PROSITE" id="PS50110">
    <property type="entry name" value="RESPONSE_REGULATORY"/>
    <property type="match status" value="1"/>
</dbReference>
<keyword evidence="6" id="KW-0597">Phosphoprotein</keyword>
<dbReference type="GO" id="GO:0032993">
    <property type="term" value="C:protein-DNA complex"/>
    <property type="evidence" value="ECO:0007669"/>
    <property type="project" value="TreeGrafter"/>
</dbReference>
<dbReference type="PANTHER" id="PTHR48111:SF73">
    <property type="entry name" value="ALKALINE PHOSPHATASE SYNTHESIS TRANSCRIPTIONAL REGULATORY PROTEIN PHOP"/>
    <property type="match status" value="1"/>
</dbReference>
<dbReference type="SMART" id="SM00448">
    <property type="entry name" value="REC"/>
    <property type="match status" value="1"/>
</dbReference>
<dbReference type="SUPFAM" id="SSF46894">
    <property type="entry name" value="C-terminal effector domain of the bipartite response regulators"/>
    <property type="match status" value="1"/>
</dbReference>
<evidence type="ECO:0000256" key="5">
    <source>
        <dbReference type="ARBA" id="ARBA00024867"/>
    </source>
</evidence>
<reference evidence="10 11" key="1">
    <citation type="submission" date="2016-11" db="EMBL/GenBank/DDBJ databases">
        <authorList>
            <person name="Jaros S."/>
            <person name="Januszkiewicz K."/>
            <person name="Wedrychowicz H."/>
        </authorList>
    </citation>
    <scope>NUCLEOTIDE SEQUENCE [LARGE SCALE GENOMIC DNA]</scope>
    <source>
        <strain evidence="10 11">DSM 21758</strain>
    </source>
</reference>
<feature type="modified residue" description="4-aspartylphosphate" evidence="6">
    <location>
        <position position="51"/>
    </location>
</feature>
<accession>A0A1M6TF42</accession>
<dbReference type="GO" id="GO:0000156">
    <property type="term" value="F:phosphorelay response regulator activity"/>
    <property type="evidence" value="ECO:0007669"/>
    <property type="project" value="TreeGrafter"/>
</dbReference>
<keyword evidence="2" id="KW-0805">Transcription regulation</keyword>
<dbReference type="PROSITE" id="PS51755">
    <property type="entry name" value="OMPR_PHOB"/>
    <property type="match status" value="1"/>
</dbReference>
<protein>
    <recommendedName>
        <fullName evidence="1">Stage 0 sporulation protein A homolog</fullName>
    </recommendedName>
</protein>
<keyword evidence="4" id="KW-0804">Transcription</keyword>
<dbReference type="EMBL" id="FQZB01000020">
    <property type="protein sequence ID" value="SHK55456.1"/>
    <property type="molecule type" value="Genomic_DNA"/>
</dbReference>
<dbReference type="Gene3D" id="6.10.250.690">
    <property type="match status" value="1"/>
</dbReference>
<dbReference type="CDD" id="cd17574">
    <property type="entry name" value="REC_OmpR"/>
    <property type="match status" value="1"/>
</dbReference>
<sequence>MNVLLLEDDEALAIGIEFTLRKEGFNVKKAYTVKDAIEVIDNESIDLALLDISLPDGTGYSVCEHIRDKSDMPIIFLTALDEEVNVILGLEMGGDDYITKPFGVRELIARIKVILRRINKNSTSSDILKSGDLELDTKDIKVRKNNEEVLLTAQEYRLVSIFMNNPGIVLERDLILDKLLDGMSDFIDSNTLSVYIRRIREKIEDDIRSPEYITTIRGIGYKWNKKVYKG</sequence>
<dbReference type="InterPro" id="IPR016032">
    <property type="entry name" value="Sig_transdc_resp-reg_C-effctor"/>
</dbReference>
<feature type="domain" description="Response regulatory" evidence="8">
    <location>
        <begin position="2"/>
        <end position="115"/>
    </location>
</feature>
<dbReference type="GO" id="GO:0006355">
    <property type="term" value="P:regulation of DNA-templated transcription"/>
    <property type="evidence" value="ECO:0007669"/>
    <property type="project" value="InterPro"/>
</dbReference>
<feature type="domain" description="OmpR/PhoB-type" evidence="9">
    <location>
        <begin position="125"/>
        <end position="225"/>
    </location>
</feature>
<organism evidence="10 11">
    <name type="scientific">Clostridium cavendishii DSM 21758</name>
    <dbReference type="NCBI Taxonomy" id="1121302"/>
    <lineage>
        <taxon>Bacteria</taxon>
        <taxon>Bacillati</taxon>
        <taxon>Bacillota</taxon>
        <taxon>Clostridia</taxon>
        <taxon>Eubacteriales</taxon>
        <taxon>Clostridiaceae</taxon>
        <taxon>Clostridium</taxon>
    </lineage>
</organism>
<dbReference type="InterPro" id="IPR039420">
    <property type="entry name" value="WalR-like"/>
</dbReference>
<evidence type="ECO:0000256" key="2">
    <source>
        <dbReference type="ARBA" id="ARBA00023015"/>
    </source>
</evidence>
<dbReference type="STRING" id="1121302.SAMN02745163_04013"/>
<name>A0A1M6TF42_9CLOT</name>
<evidence type="ECO:0000256" key="6">
    <source>
        <dbReference type="PROSITE-ProRule" id="PRU00169"/>
    </source>
</evidence>
<dbReference type="InterPro" id="IPR036388">
    <property type="entry name" value="WH-like_DNA-bd_sf"/>
</dbReference>